<dbReference type="Pfam" id="PF24986">
    <property type="entry name" value="PRC_RimM"/>
    <property type="match status" value="1"/>
</dbReference>
<dbReference type="InterPro" id="IPR009000">
    <property type="entry name" value="Transl_B-barrel_sf"/>
</dbReference>
<evidence type="ECO:0000313" key="8">
    <source>
        <dbReference type="EMBL" id="SDK40254.1"/>
    </source>
</evidence>
<sequence length="177" mass="19638">MDLLLVAEVVKSHGLRGEVCIDSHADSPFSFDEVSTLYLQSKGQKPRRFVVQSFRRHKGRALVIFKGINDRDKADTLRGMDVLVQKEDLPELRDDEVYMYQLKNAAVELKDGTAVGTISDFLFAPGQETWVISSSDGKEILFPAVAEFVLSVDVDAGKVVIDPPEGLLDLYLNAPVK</sequence>
<dbReference type="STRING" id="246191.SAMN05660337_0338"/>
<dbReference type="InterPro" id="IPR011033">
    <property type="entry name" value="PRC_barrel-like_sf"/>
</dbReference>
<comment type="subunit">
    <text evidence="5">Binds ribosomal protein uS19.</text>
</comment>
<evidence type="ECO:0000259" key="7">
    <source>
        <dbReference type="Pfam" id="PF24986"/>
    </source>
</evidence>
<keyword evidence="4 5" id="KW-0143">Chaperone</keyword>
<keyword evidence="1 5" id="KW-0963">Cytoplasm</keyword>
<dbReference type="RefSeq" id="WP_092157610.1">
    <property type="nucleotide sequence ID" value="NZ_FNGA01000001.1"/>
</dbReference>
<dbReference type="Pfam" id="PF01782">
    <property type="entry name" value="RimM"/>
    <property type="match status" value="1"/>
</dbReference>
<dbReference type="Gene3D" id="2.40.30.60">
    <property type="entry name" value="RimM"/>
    <property type="match status" value="1"/>
</dbReference>
<dbReference type="SUPFAM" id="SSF50346">
    <property type="entry name" value="PRC-barrel domain"/>
    <property type="match status" value="1"/>
</dbReference>
<evidence type="ECO:0000256" key="2">
    <source>
        <dbReference type="ARBA" id="ARBA00022517"/>
    </source>
</evidence>
<accession>A0A1G9BM82</accession>
<proteinExistence type="inferred from homology"/>
<dbReference type="AlphaFoldDB" id="A0A1G9BM82"/>
<dbReference type="SUPFAM" id="SSF50447">
    <property type="entry name" value="Translation proteins"/>
    <property type="match status" value="1"/>
</dbReference>
<dbReference type="GO" id="GO:0006364">
    <property type="term" value="P:rRNA processing"/>
    <property type="evidence" value="ECO:0007669"/>
    <property type="project" value="UniProtKB-UniRule"/>
</dbReference>
<gene>
    <name evidence="5" type="primary">rimM</name>
    <name evidence="8" type="ORF">SAMN05660337_0338</name>
</gene>
<dbReference type="HAMAP" id="MF_00014">
    <property type="entry name" value="Ribosome_mat_RimM"/>
    <property type="match status" value="1"/>
</dbReference>
<dbReference type="InterPro" id="IPR036976">
    <property type="entry name" value="RimM_N_sf"/>
</dbReference>
<dbReference type="GO" id="GO:0042274">
    <property type="term" value="P:ribosomal small subunit biogenesis"/>
    <property type="evidence" value="ECO:0007669"/>
    <property type="project" value="UniProtKB-UniRule"/>
</dbReference>
<comment type="function">
    <text evidence="5">An accessory protein needed during the final step in the assembly of 30S ribosomal subunit, possibly for assembly of the head region. Essential for efficient processing of 16S rRNA. May be needed both before and after RbfA during the maturation of 16S rRNA. It has affinity for free ribosomal 30S subunits but not for 70S ribosomes.</text>
</comment>
<dbReference type="GO" id="GO:0005840">
    <property type="term" value="C:ribosome"/>
    <property type="evidence" value="ECO:0007669"/>
    <property type="project" value="InterPro"/>
</dbReference>
<evidence type="ECO:0000256" key="3">
    <source>
        <dbReference type="ARBA" id="ARBA00022552"/>
    </source>
</evidence>
<dbReference type="GO" id="GO:0043022">
    <property type="term" value="F:ribosome binding"/>
    <property type="evidence" value="ECO:0007669"/>
    <property type="project" value="InterPro"/>
</dbReference>
<comment type="domain">
    <text evidence="5">The PRC barrel domain binds ribosomal protein uS19.</text>
</comment>
<protein>
    <recommendedName>
        <fullName evidence="5">Ribosome maturation factor RimM</fullName>
    </recommendedName>
</protein>
<evidence type="ECO:0000256" key="4">
    <source>
        <dbReference type="ARBA" id="ARBA00023186"/>
    </source>
</evidence>
<evidence type="ECO:0000256" key="5">
    <source>
        <dbReference type="HAMAP-Rule" id="MF_00014"/>
    </source>
</evidence>
<dbReference type="NCBIfam" id="TIGR02273">
    <property type="entry name" value="16S_RimM"/>
    <property type="match status" value="1"/>
</dbReference>
<feature type="domain" description="Ribosome maturation factor RimM PRC barrel" evidence="7">
    <location>
        <begin position="102"/>
        <end position="167"/>
    </location>
</feature>
<keyword evidence="9" id="KW-1185">Reference proteome</keyword>
<dbReference type="EMBL" id="FNGA01000001">
    <property type="protein sequence ID" value="SDK40254.1"/>
    <property type="molecule type" value="Genomic_DNA"/>
</dbReference>
<dbReference type="InterPro" id="IPR056792">
    <property type="entry name" value="PRC_RimM"/>
</dbReference>
<name>A0A1G9BM82_9BACT</name>
<keyword evidence="3 5" id="KW-0698">rRNA processing</keyword>
<dbReference type="InterPro" id="IPR002676">
    <property type="entry name" value="RimM_N"/>
</dbReference>
<dbReference type="Proteomes" id="UP000199053">
    <property type="component" value="Unassembled WGS sequence"/>
</dbReference>
<comment type="similarity">
    <text evidence="5">Belongs to the RimM family.</text>
</comment>
<keyword evidence="2 5" id="KW-0690">Ribosome biogenesis</keyword>
<reference evidence="9" key="1">
    <citation type="submission" date="2016-10" db="EMBL/GenBank/DDBJ databases">
        <authorList>
            <person name="Varghese N."/>
            <person name="Submissions S."/>
        </authorList>
    </citation>
    <scope>NUCLEOTIDE SEQUENCE [LARGE SCALE GENOMIC DNA]</scope>
    <source>
        <strain evidence="9">DSM 16995</strain>
    </source>
</reference>
<organism evidence="8 9">
    <name type="scientific">Maridesulfovibrio ferrireducens</name>
    <dbReference type="NCBI Taxonomy" id="246191"/>
    <lineage>
        <taxon>Bacteria</taxon>
        <taxon>Pseudomonadati</taxon>
        <taxon>Thermodesulfobacteriota</taxon>
        <taxon>Desulfovibrionia</taxon>
        <taxon>Desulfovibrionales</taxon>
        <taxon>Desulfovibrionaceae</taxon>
        <taxon>Maridesulfovibrio</taxon>
    </lineage>
</organism>
<evidence type="ECO:0000259" key="6">
    <source>
        <dbReference type="Pfam" id="PF01782"/>
    </source>
</evidence>
<evidence type="ECO:0000256" key="1">
    <source>
        <dbReference type="ARBA" id="ARBA00022490"/>
    </source>
</evidence>
<dbReference type="OrthoDB" id="5381335at2"/>
<dbReference type="PANTHER" id="PTHR33692">
    <property type="entry name" value="RIBOSOME MATURATION FACTOR RIMM"/>
    <property type="match status" value="1"/>
</dbReference>
<dbReference type="PANTHER" id="PTHR33692:SF1">
    <property type="entry name" value="RIBOSOME MATURATION FACTOR RIMM"/>
    <property type="match status" value="1"/>
</dbReference>
<feature type="domain" description="RimM N-terminal" evidence="6">
    <location>
        <begin position="6"/>
        <end position="87"/>
    </location>
</feature>
<dbReference type="InterPro" id="IPR011961">
    <property type="entry name" value="RimM"/>
</dbReference>
<evidence type="ECO:0000313" key="9">
    <source>
        <dbReference type="Proteomes" id="UP000199053"/>
    </source>
</evidence>
<comment type="subcellular location">
    <subcellularLocation>
        <location evidence="5">Cytoplasm</location>
    </subcellularLocation>
</comment>
<dbReference type="GO" id="GO:0005737">
    <property type="term" value="C:cytoplasm"/>
    <property type="evidence" value="ECO:0007669"/>
    <property type="project" value="UniProtKB-SubCell"/>
</dbReference>
<dbReference type="Gene3D" id="2.30.30.240">
    <property type="entry name" value="PRC-barrel domain"/>
    <property type="match status" value="1"/>
</dbReference>